<name>A0ACC0VZH6_9STRA</name>
<evidence type="ECO:0000313" key="1">
    <source>
        <dbReference type="EMBL" id="KAI9911133.1"/>
    </source>
</evidence>
<dbReference type="EMBL" id="CM047584">
    <property type="protein sequence ID" value="KAI9911133.1"/>
    <property type="molecule type" value="Genomic_DNA"/>
</dbReference>
<gene>
    <name evidence="1" type="ORF">PsorP6_009188</name>
</gene>
<evidence type="ECO:0000313" key="2">
    <source>
        <dbReference type="Proteomes" id="UP001163321"/>
    </source>
</evidence>
<protein>
    <submittedName>
        <fullName evidence="1">Uncharacterized protein</fullName>
    </submittedName>
</protein>
<accession>A0ACC0VZH6</accession>
<dbReference type="Proteomes" id="UP001163321">
    <property type="component" value="Chromosome 5"/>
</dbReference>
<reference evidence="1 2" key="1">
    <citation type="journal article" date="2022" name="bioRxiv">
        <title>The genome of the oomycete Peronosclerospora sorghi, a cosmopolitan pathogen of maize and sorghum, is inflated with dispersed pseudogenes.</title>
        <authorList>
            <person name="Fletcher K."/>
            <person name="Martin F."/>
            <person name="Isakeit T."/>
            <person name="Cavanaugh K."/>
            <person name="Magill C."/>
            <person name="Michelmore R."/>
        </authorList>
    </citation>
    <scope>NUCLEOTIDE SEQUENCE [LARGE SCALE GENOMIC DNA]</scope>
    <source>
        <strain evidence="1">P6</strain>
    </source>
</reference>
<comment type="caution">
    <text evidence="1">The sequence shown here is derived from an EMBL/GenBank/DDBJ whole genome shotgun (WGS) entry which is preliminary data.</text>
</comment>
<organism evidence="1 2">
    <name type="scientific">Peronosclerospora sorghi</name>
    <dbReference type="NCBI Taxonomy" id="230839"/>
    <lineage>
        <taxon>Eukaryota</taxon>
        <taxon>Sar</taxon>
        <taxon>Stramenopiles</taxon>
        <taxon>Oomycota</taxon>
        <taxon>Peronosporomycetes</taxon>
        <taxon>Peronosporales</taxon>
        <taxon>Peronosporaceae</taxon>
        <taxon>Peronosclerospora</taxon>
    </lineage>
</organism>
<keyword evidence="2" id="KW-1185">Reference proteome</keyword>
<sequence length="164" mass="18043">MRAIGIELSPSLLRTNALAIIEGAEEWAAEYGSGYVNLSDNIPVKEKNQNAMGSAFYGEFWQSLRSFHAVAIFCEQNANNIVIRMQTGKLSCSPEKELQIEKTVAFHIGELHRGFTAGTLDENLIRNMNETHFVINFGNGSILRFRGDSDLKYADVVSGGGGRA</sequence>
<proteinExistence type="predicted"/>